<proteinExistence type="predicted"/>
<dbReference type="InterPro" id="IPR014972">
    <property type="entry name" value="Phage_Mu_Gp37"/>
</dbReference>
<accession>A0A620CX08</accession>
<reference evidence="1" key="1">
    <citation type="submission" date="2019-09" db="EMBL/GenBank/DDBJ databases">
        <authorList>
            <consortium name="PulseNet: The National Subtyping Network for Foodborne Disease Surveillance"/>
            <person name="Tarr C.L."/>
            <person name="Trees E."/>
            <person name="Katz L.S."/>
            <person name="Carleton-Romer H.A."/>
            <person name="Stroika S."/>
            <person name="Kucerova Z."/>
            <person name="Roache K.F."/>
            <person name="Sabol A.L."/>
            <person name="Besser J."/>
            <person name="Gerner-Smidt P."/>
        </authorList>
    </citation>
    <scope>NUCLEOTIDE SEQUENCE</scope>
    <source>
        <strain evidence="1">PNUSAS101274</strain>
    </source>
</reference>
<dbReference type="AlphaFoldDB" id="A0A620CX08"/>
<gene>
    <name evidence="1" type="ORF">F6Y89_23255</name>
</gene>
<sequence length="187" mass="20438">MIADTEAAYLERIRALFGNRLKRVDTHPGDWSEATLKKLMLTPPAVYVAWLGAGEPRTRNRMVSHWVFYVVGSMLNGRETNRIGLYQMVAVLLSGMTGFKAGSASPLAFKRADNLASVIQSSAGVVLYALHFTCEEIIDPLTDISTLDDFLRHYETFGEPDGTPEFEAHINLSGAGAAESKPTSGSE</sequence>
<comment type="caution">
    <text evidence="1">The sequence shown here is derived from an EMBL/GenBank/DDBJ whole genome shotgun (WGS) entry which is preliminary data.</text>
</comment>
<organism evidence="1">
    <name type="scientific">Salmonella enterica</name>
    <name type="common">Salmonella choleraesuis</name>
    <dbReference type="NCBI Taxonomy" id="28901"/>
    <lineage>
        <taxon>Bacteria</taxon>
        <taxon>Pseudomonadati</taxon>
        <taxon>Pseudomonadota</taxon>
        <taxon>Gammaproteobacteria</taxon>
        <taxon>Enterobacterales</taxon>
        <taxon>Enterobacteriaceae</taxon>
        <taxon>Salmonella</taxon>
    </lineage>
</organism>
<protein>
    <submittedName>
        <fullName evidence="1">DUF1834 family protein</fullName>
    </submittedName>
</protein>
<dbReference type="Pfam" id="PF08873">
    <property type="entry name" value="Phage_Mu_Gp37"/>
    <property type="match status" value="1"/>
</dbReference>
<evidence type="ECO:0000313" key="1">
    <source>
        <dbReference type="EMBL" id="ECX9227397.1"/>
    </source>
</evidence>
<name>A0A620CX08_SALER</name>
<dbReference type="EMBL" id="AALBJK010000106">
    <property type="protein sequence ID" value="ECX9227397.1"/>
    <property type="molecule type" value="Genomic_DNA"/>
</dbReference>